<keyword evidence="7" id="KW-0472">Membrane</keyword>
<dbReference type="OrthoDB" id="5424147at2759"/>
<evidence type="ECO:0000256" key="8">
    <source>
        <dbReference type="SAM" id="MobiDB-lite"/>
    </source>
</evidence>
<dbReference type="PANTHER" id="PTHR14360">
    <property type="entry name" value="PROTEIN FMP32, MITOCHONDRIAL"/>
    <property type="match status" value="1"/>
</dbReference>
<evidence type="ECO:0000256" key="1">
    <source>
        <dbReference type="ARBA" id="ARBA00004173"/>
    </source>
</evidence>
<accession>A0A3E2HFK9</accession>
<evidence type="ECO:0000256" key="5">
    <source>
        <dbReference type="ARBA" id="ARBA00023054"/>
    </source>
</evidence>
<evidence type="ECO:0000256" key="2">
    <source>
        <dbReference type="ARBA" id="ARBA00004370"/>
    </source>
</evidence>
<feature type="non-terminal residue" evidence="9">
    <location>
        <position position="1"/>
    </location>
</feature>
<feature type="compositionally biased region" description="Basic and acidic residues" evidence="8">
    <location>
        <begin position="59"/>
        <end position="93"/>
    </location>
</feature>
<dbReference type="GO" id="GO:0005739">
    <property type="term" value="C:mitochondrion"/>
    <property type="evidence" value="ECO:0007669"/>
    <property type="project" value="UniProtKB-SubCell"/>
</dbReference>
<feature type="compositionally biased region" description="Basic and acidic residues" evidence="8">
    <location>
        <begin position="120"/>
        <end position="132"/>
    </location>
</feature>
<evidence type="ECO:0000256" key="4">
    <source>
        <dbReference type="ARBA" id="ARBA00022989"/>
    </source>
</evidence>
<comment type="subcellular location">
    <subcellularLocation>
        <location evidence="2">Membrane</location>
    </subcellularLocation>
    <subcellularLocation>
        <location evidence="1">Mitochondrion</location>
    </subcellularLocation>
</comment>
<evidence type="ECO:0000256" key="7">
    <source>
        <dbReference type="ARBA" id="ARBA00023136"/>
    </source>
</evidence>
<name>A0A3E2HFK9_SCYLI</name>
<gene>
    <name evidence="9" type="ORF">B7463_g4105</name>
</gene>
<feature type="region of interest" description="Disordered" evidence="8">
    <location>
        <begin position="30"/>
        <end position="161"/>
    </location>
</feature>
<dbReference type="GO" id="GO:0016020">
    <property type="term" value="C:membrane"/>
    <property type="evidence" value="ECO:0007669"/>
    <property type="project" value="UniProtKB-SubCell"/>
</dbReference>
<protein>
    <submittedName>
        <fullName evidence="9">Uncharacterized protein</fullName>
    </submittedName>
</protein>
<keyword evidence="3" id="KW-0812">Transmembrane</keyword>
<reference evidence="9 10" key="1">
    <citation type="submission" date="2018-05" db="EMBL/GenBank/DDBJ databases">
        <title>Draft genome sequence of Scytalidium lignicola DSM 105466, a ubiquitous saprotrophic fungus.</title>
        <authorList>
            <person name="Buettner E."/>
            <person name="Gebauer A.M."/>
            <person name="Hofrichter M."/>
            <person name="Liers C."/>
            <person name="Kellner H."/>
        </authorList>
    </citation>
    <scope>NUCLEOTIDE SEQUENCE [LARGE SCALE GENOMIC DNA]</scope>
    <source>
        <strain evidence="9 10">DSM 105466</strain>
    </source>
</reference>
<dbReference type="Pfam" id="PF07798">
    <property type="entry name" value="CCDC90-like"/>
    <property type="match status" value="1"/>
</dbReference>
<keyword evidence="4" id="KW-1133">Transmembrane helix</keyword>
<proteinExistence type="predicted"/>
<keyword evidence="5" id="KW-0175">Coiled coil</keyword>
<feature type="non-terminal residue" evidence="9">
    <location>
        <position position="420"/>
    </location>
</feature>
<evidence type="ECO:0000313" key="9">
    <source>
        <dbReference type="EMBL" id="RFU32218.1"/>
    </source>
</evidence>
<sequence>MATARLTFLYPHLFRGIRFSEPVIPTTRARNRSQCYRQTPKAFSTSERRPLTVPRRHGKAVEPQKPQSEEEIKDILVEKEASKDGGRDAKLEEDSNEPEAGPQEQDRESQPSSTAPSPSERIDAAKLPRDDSGDTTPIGMLNTSTESGNQTSDTEAAENTAKESINDIRAPLETVLHMPPPDYQESGHRPPHLQPPPYVHHFDTYTLVQQVEAGGLTEEQSITFMKAIRGLLAHNLDLANAGLVSKNDVENEAYLFRAACSELRTEIQNTRRANEERIRRDRTILQHEVDILNQRLSQELLTLKDELKGMFDDRKMAVRMDQKGMDSAIQELNYKITVALNSDSKSSIEEMRWILTRRSVMAILFMAIMVLSSLRYASYKAHVLEEEEKKTKKKEEESKAHEKPAQDLQPEEAAEGLTAN</sequence>
<dbReference type="InterPro" id="IPR024461">
    <property type="entry name" value="CCDC90-like"/>
</dbReference>
<keyword evidence="6" id="KW-0496">Mitochondrion</keyword>
<feature type="compositionally biased region" description="Polar residues" evidence="8">
    <location>
        <begin position="32"/>
        <end position="45"/>
    </location>
</feature>
<dbReference type="PANTHER" id="PTHR14360:SF12">
    <property type="entry name" value="MOZ PROTEIN REPRESENTS A CHROMATIN-ASSOCIATED ACETYLTRANSFERASE"/>
    <property type="match status" value="1"/>
</dbReference>
<evidence type="ECO:0000256" key="6">
    <source>
        <dbReference type="ARBA" id="ARBA00023128"/>
    </source>
</evidence>
<evidence type="ECO:0000256" key="3">
    <source>
        <dbReference type="ARBA" id="ARBA00022692"/>
    </source>
</evidence>
<dbReference type="STRING" id="5539.A0A3E2HFK9"/>
<dbReference type="Proteomes" id="UP000258309">
    <property type="component" value="Unassembled WGS sequence"/>
</dbReference>
<feature type="compositionally biased region" description="Polar residues" evidence="8">
    <location>
        <begin position="141"/>
        <end position="154"/>
    </location>
</feature>
<dbReference type="Gene3D" id="1.20.5.340">
    <property type="match status" value="1"/>
</dbReference>
<feature type="region of interest" description="Disordered" evidence="8">
    <location>
        <begin position="385"/>
        <end position="420"/>
    </location>
</feature>
<keyword evidence="10" id="KW-1185">Reference proteome</keyword>
<organism evidence="9 10">
    <name type="scientific">Scytalidium lignicola</name>
    <name type="common">Hyphomycete</name>
    <dbReference type="NCBI Taxonomy" id="5539"/>
    <lineage>
        <taxon>Eukaryota</taxon>
        <taxon>Fungi</taxon>
        <taxon>Dikarya</taxon>
        <taxon>Ascomycota</taxon>
        <taxon>Pezizomycotina</taxon>
        <taxon>Leotiomycetes</taxon>
        <taxon>Leotiomycetes incertae sedis</taxon>
        <taxon>Scytalidium</taxon>
    </lineage>
</organism>
<feature type="compositionally biased region" description="Basic and acidic residues" evidence="8">
    <location>
        <begin position="385"/>
        <end position="405"/>
    </location>
</feature>
<dbReference type="EMBL" id="NCSJ02000059">
    <property type="protein sequence ID" value="RFU32218.1"/>
    <property type="molecule type" value="Genomic_DNA"/>
</dbReference>
<dbReference type="OMA" id="LHMQPPE"/>
<dbReference type="AlphaFoldDB" id="A0A3E2HFK9"/>
<evidence type="ECO:0000313" key="10">
    <source>
        <dbReference type="Proteomes" id="UP000258309"/>
    </source>
</evidence>
<comment type="caution">
    <text evidence="9">The sequence shown here is derived from an EMBL/GenBank/DDBJ whole genome shotgun (WGS) entry which is preliminary data.</text>
</comment>